<comment type="caution">
    <text evidence="2">The sequence shown here is derived from an EMBL/GenBank/DDBJ whole genome shotgun (WGS) entry which is preliminary data.</text>
</comment>
<dbReference type="InterPro" id="IPR052030">
    <property type="entry name" value="Peptidase_M20/M20A_hydrolases"/>
</dbReference>
<dbReference type="EC" id="3.5.1.-" evidence="2"/>
<protein>
    <submittedName>
        <fullName evidence="2">p-aminobenzoyl-glutamate hydrolase subunit B</fullName>
        <ecNumber evidence="2">3.5.1.-</ecNumber>
    </submittedName>
</protein>
<dbReference type="GO" id="GO:0016805">
    <property type="term" value="F:dipeptidase activity"/>
    <property type="evidence" value="ECO:0007669"/>
    <property type="project" value="InterPro"/>
</dbReference>
<dbReference type="SUPFAM" id="SSF53187">
    <property type="entry name" value="Zn-dependent exopeptidases"/>
    <property type="match status" value="1"/>
</dbReference>
<name>A0A644Y0I5_9ZZZZ</name>
<dbReference type="PIRSF" id="PIRSF037226">
    <property type="entry name" value="Amidohydrolase_ACY1L2_prd"/>
    <property type="match status" value="1"/>
</dbReference>
<feature type="domain" description="Peptidase M20 dimerisation" evidence="1">
    <location>
        <begin position="186"/>
        <end position="273"/>
    </location>
</feature>
<dbReference type="InterPro" id="IPR011650">
    <property type="entry name" value="Peptidase_M20_dimer"/>
</dbReference>
<accession>A0A644Y0I5</accession>
<sequence>MELDALKQQAFAAEDAASAEAEAVSAFLYAHPELGDQEILSSRYLADIAKSLGYQVQMPYAGVPTAFRAEFGDDDGPSVAFLAEYDALPGYGDKSPDGSGSGHACGHNWIAASTYAAAAALKSVKSGFHGKIIWIGTPAEETCGRKINMAEAGAFDGIDAVFQFHLAGAPGCCLENYALACTDLTYTFTGHASHASFNPESGINALDACNLTFAGVNALRQHLPSDTRVHGIIVHGGTACNVVPDHCVMQYFVRSRSKDLLEEIIEKVNNCAKGAALMTGCQLVVERDPNTFYDMKNCIPLVQKMQANLQQLGISDFRQDDLYHAGSTDIGNVSYHAPTFYGVLSTSVISNANPHDVAYLDVVDSPYAHKLLHTAAKAMAATALDVLCDADLRAHLA</sequence>
<dbReference type="SUPFAM" id="SSF55031">
    <property type="entry name" value="Bacterial exopeptidase dimerisation domain"/>
    <property type="match status" value="1"/>
</dbReference>
<reference evidence="2" key="1">
    <citation type="submission" date="2019-08" db="EMBL/GenBank/DDBJ databases">
        <authorList>
            <person name="Kucharzyk K."/>
            <person name="Murdoch R.W."/>
            <person name="Higgins S."/>
            <person name="Loffler F."/>
        </authorList>
    </citation>
    <scope>NUCLEOTIDE SEQUENCE</scope>
</reference>
<dbReference type="InterPro" id="IPR036264">
    <property type="entry name" value="Bact_exopeptidase_dim_dom"/>
</dbReference>
<gene>
    <name evidence="2" type="primary">abgB_8</name>
    <name evidence="2" type="ORF">SDC9_66470</name>
</gene>
<dbReference type="InterPro" id="IPR017439">
    <property type="entry name" value="Amidohydrolase"/>
</dbReference>
<dbReference type="InterPro" id="IPR017144">
    <property type="entry name" value="Xaa-Arg_dipeptidase"/>
</dbReference>
<dbReference type="EMBL" id="VSSQ01003298">
    <property type="protein sequence ID" value="MPM20043.1"/>
    <property type="molecule type" value="Genomic_DNA"/>
</dbReference>
<evidence type="ECO:0000259" key="1">
    <source>
        <dbReference type="Pfam" id="PF07687"/>
    </source>
</evidence>
<dbReference type="PANTHER" id="PTHR30575:SF0">
    <property type="entry name" value="XAA-ARG DIPEPTIDASE"/>
    <property type="match status" value="1"/>
</dbReference>
<dbReference type="GO" id="GO:0005737">
    <property type="term" value="C:cytoplasm"/>
    <property type="evidence" value="ECO:0007669"/>
    <property type="project" value="TreeGrafter"/>
</dbReference>
<dbReference type="GO" id="GO:0071713">
    <property type="term" value="F:para-aminobenzoyl-glutamate hydrolase activity"/>
    <property type="evidence" value="ECO:0007669"/>
    <property type="project" value="TreeGrafter"/>
</dbReference>
<keyword evidence="2" id="KW-0378">Hydrolase</keyword>
<dbReference type="Pfam" id="PF07687">
    <property type="entry name" value="M20_dimer"/>
    <property type="match status" value="1"/>
</dbReference>
<dbReference type="GO" id="GO:0046657">
    <property type="term" value="P:folic acid catabolic process"/>
    <property type="evidence" value="ECO:0007669"/>
    <property type="project" value="TreeGrafter"/>
</dbReference>
<dbReference type="InterPro" id="IPR002933">
    <property type="entry name" value="Peptidase_M20"/>
</dbReference>
<dbReference type="PANTHER" id="PTHR30575">
    <property type="entry name" value="PEPTIDASE M20"/>
    <property type="match status" value="1"/>
</dbReference>
<dbReference type="Gene3D" id="3.40.630.10">
    <property type="entry name" value="Zn peptidases"/>
    <property type="match status" value="1"/>
</dbReference>
<dbReference type="NCBIfam" id="TIGR01891">
    <property type="entry name" value="amidohydrolases"/>
    <property type="match status" value="1"/>
</dbReference>
<dbReference type="FunFam" id="3.30.70.360:FF:000004">
    <property type="entry name" value="Peptidase M20 domain-containing protein 2"/>
    <property type="match status" value="1"/>
</dbReference>
<proteinExistence type="predicted"/>
<organism evidence="2">
    <name type="scientific">bioreactor metagenome</name>
    <dbReference type="NCBI Taxonomy" id="1076179"/>
    <lineage>
        <taxon>unclassified sequences</taxon>
        <taxon>metagenomes</taxon>
        <taxon>ecological metagenomes</taxon>
    </lineage>
</organism>
<evidence type="ECO:0000313" key="2">
    <source>
        <dbReference type="EMBL" id="MPM20043.1"/>
    </source>
</evidence>
<dbReference type="Gene3D" id="3.30.70.360">
    <property type="match status" value="1"/>
</dbReference>
<dbReference type="AlphaFoldDB" id="A0A644Y0I5"/>
<dbReference type="Pfam" id="PF01546">
    <property type="entry name" value="Peptidase_M20"/>
    <property type="match status" value="1"/>
</dbReference>